<dbReference type="SUPFAM" id="SSF48576">
    <property type="entry name" value="Terpenoid synthases"/>
    <property type="match status" value="1"/>
</dbReference>
<protein>
    <submittedName>
        <fullName evidence="1">Terpene synthase</fullName>
    </submittedName>
</protein>
<dbReference type="AlphaFoldDB" id="A0A931F334"/>
<comment type="caution">
    <text evidence="1">The sequence shown here is derived from an EMBL/GenBank/DDBJ whole genome shotgun (WGS) entry which is preliminary data.</text>
</comment>
<keyword evidence="2" id="KW-1185">Reference proteome</keyword>
<sequence>MTGLSAAAGLGRTSALAVACARDLARHAAEHPGLFPARPFDAGFFHSLGLVGAFGSPWATAGELRAVNRAALWVFAVDLQVDHVAKSREEVAALVGDCLAVAAGDAPRGPLTQCLASLRDDLGADPRWRDQLERMLAAMLKEWDWRESGATPGLEEYLRNADSCGSAFVNLSHWLATGDQWTLANLDLVRAADDEVQRYLRLLNDLTTYDREARWGDANALTLGAGRAEVTERMARHARTAAELIDPLRETSPRTALYLERQVGFNTGFYGVSDYWGEL</sequence>
<dbReference type="Gene3D" id="1.10.600.10">
    <property type="entry name" value="Farnesyl Diphosphate Synthase"/>
    <property type="match status" value="1"/>
</dbReference>
<name>A0A931F334_9ACTN</name>
<dbReference type="EMBL" id="JADOGI010000088">
    <property type="protein sequence ID" value="MBF8189308.1"/>
    <property type="molecule type" value="Genomic_DNA"/>
</dbReference>
<organism evidence="1 2">
    <name type="scientific">Nonomuraea cypriaca</name>
    <dbReference type="NCBI Taxonomy" id="1187855"/>
    <lineage>
        <taxon>Bacteria</taxon>
        <taxon>Bacillati</taxon>
        <taxon>Actinomycetota</taxon>
        <taxon>Actinomycetes</taxon>
        <taxon>Streptosporangiales</taxon>
        <taxon>Streptosporangiaceae</taxon>
        <taxon>Nonomuraea</taxon>
    </lineage>
</organism>
<reference evidence="1" key="1">
    <citation type="submission" date="2020-11" db="EMBL/GenBank/DDBJ databases">
        <title>Whole-genome analyses of Nonomuraea sp. K274.</title>
        <authorList>
            <person name="Veyisoglu A."/>
        </authorList>
    </citation>
    <scope>NUCLEOTIDE SEQUENCE</scope>
    <source>
        <strain evidence="1">K274</strain>
    </source>
</reference>
<evidence type="ECO:0000313" key="1">
    <source>
        <dbReference type="EMBL" id="MBF8189308.1"/>
    </source>
</evidence>
<dbReference type="InterPro" id="IPR008949">
    <property type="entry name" value="Isoprenoid_synthase_dom_sf"/>
</dbReference>
<evidence type="ECO:0000313" key="2">
    <source>
        <dbReference type="Proteomes" id="UP000605361"/>
    </source>
</evidence>
<dbReference type="Pfam" id="PF19086">
    <property type="entry name" value="Terpene_syn_C_2"/>
    <property type="match status" value="1"/>
</dbReference>
<gene>
    <name evidence="1" type="ORF">ITP53_26955</name>
</gene>
<proteinExistence type="predicted"/>
<dbReference type="Proteomes" id="UP000605361">
    <property type="component" value="Unassembled WGS sequence"/>
</dbReference>
<accession>A0A931F334</accession>